<reference evidence="8 9" key="1">
    <citation type="journal article" date="2019" name="Genome Biol. Evol.">
        <title>Nanopore Sequencing Significantly Improves Genome Assembly of the Protozoan Parasite Trypanosoma cruzi.</title>
        <authorList>
            <person name="Diaz-Viraque F."/>
            <person name="Pita S."/>
            <person name="Greif G."/>
            <person name="de Souza R.C.M."/>
            <person name="Iraola G."/>
            <person name="Robello C."/>
        </authorList>
    </citation>
    <scope>NUCLEOTIDE SEQUENCE [LARGE SCALE GENOMIC DNA]</scope>
    <source>
        <strain evidence="8 9">Berenice</strain>
    </source>
</reference>
<dbReference type="Proteomes" id="UP000583944">
    <property type="component" value="Unassembled WGS sequence"/>
</dbReference>
<evidence type="ECO:0000256" key="6">
    <source>
        <dbReference type="RuleBase" id="RU366065"/>
    </source>
</evidence>
<dbReference type="SUPFAM" id="SSF64356">
    <property type="entry name" value="SNARE-like"/>
    <property type="match status" value="1"/>
</dbReference>
<gene>
    <name evidence="8" type="ORF">ECC02_001417</name>
</gene>
<dbReference type="PANTHER" id="PTHR23249:SF16">
    <property type="entry name" value="TRAFFICKING PROTEIN PARTICLE COMPLEX SUBUNIT 1"/>
    <property type="match status" value="1"/>
</dbReference>
<keyword evidence="3 6" id="KW-0931">ER-Golgi transport</keyword>
<keyword evidence="2 6" id="KW-0256">Endoplasmic reticulum</keyword>
<evidence type="ECO:0000256" key="7">
    <source>
        <dbReference type="SAM" id="Phobius"/>
    </source>
</evidence>
<sequence>MTGRGLMWFLKPTTRNKGEVVLLVINFCFCCCCFFCCLQARTEPLFTAPPSHVNASCQKSRCILSKCHLDSLPSSLALLEGVGMTLYSIYIFNRYGDNIFYMQWNRTSAVQEGEASLVAGFIYTLQHLSSQLSSSGTSGLRAVQTPFYKLHYAETMTGYRVALLTCRNVSTALVQGIFIEMFRDVFHKTLTRDLNYRHEPGCMITNPDFAEGLEALFRSKQLLE</sequence>
<dbReference type="PANTHER" id="PTHR23249">
    <property type="entry name" value="TRAFFICKING PROTEIN PARTICLE COMPLEX SUBUNIT"/>
    <property type="match status" value="1"/>
</dbReference>
<dbReference type="GO" id="GO:0005794">
    <property type="term" value="C:Golgi apparatus"/>
    <property type="evidence" value="ECO:0007669"/>
    <property type="project" value="UniProtKB-SubCell"/>
</dbReference>
<comment type="subcellular location">
    <subcellularLocation>
        <location evidence="6">Endoplasmic reticulum</location>
    </subcellularLocation>
    <subcellularLocation>
        <location evidence="6">Golgi apparatus</location>
        <location evidence="6">cis-Golgi network</location>
    </subcellularLocation>
</comment>
<organism evidence="8 9">
    <name type="scientific">Trypanosoma cruzi</name>
    <dbReference type="NCBI Taxonomy" id="5693"/>
    <lineage>
        <taxon>Eukaryota</taxon>
        <taxon>Discoba</taxon>
        <taxon>Euglenozoa</taxon>
        <taxon>Kinetoplastea</taxon>
        <taxon>Metakinetoplastina</taxon>
        <taxon>Trypanosomatida</taxon>
        <taxon>Trypanosomatidae</taxon>
        <taxon>Trypanosoma</taxon>
        <taxon>Schizotrypanum</taxon>
    </lineage>
</organism>
<evidence type="ECO:0000313" key="9">
    <source>
        <dbReference type="Proteomes" id="UP000583944"/>
    </source>
</evidence>
<evidence type="ECO:0000256" key="2">
    <source>
        <dbReference type="ARBA" id="ARBA00022824"/>
    </source>
</evidence>
<proteinExistence type="inferred from homology"/>
<feature type="transmembrane region" description="Helical" evidence="7">
    <location>
        <begin position="74"/>
        <end position="92"/>
    </location>
</feature>
<dbReference type="AlphaFoldDB" id="A0A7J6YGP9"/>
<dbReference type="SMART" id="SM01399">
    <property type="entry name" value="Sybindin"/>
    <property type="match status" value="1"/>
</dbReference>
<protein>
    <recommendedName>
        <fullName evidence="6">Trafficking protein particle complex subunit</fullName>
    </recommendedName>
</protein>
<comment type="caution">
    <text evidence="8">The sequence shown here is derived from an EMBL/GenBank/DDBJ whole genome shotgun (WGS) entry which is preliminary data.</text>
</comment>
<keyword evidence="7" id="KW-1133">Transmembrane helix</keyword>
<dbReference type="Pfam" id="PF04099">
    <property type="entry name" value="Sybindin"/>
    <property type="match status" value="1"/>
</dbReference>
<dbReference type="VEuPathDB" id="TriTrypDB:ECC02_001417"/>
<accession>A0A7J6YGP9</accession>
<keyword evidence="1 6" id="KW-0813">Transport</keyword>
<keyword evidence="7" id="KW-0812">Transmembrane</keyword>
<keyword evidence="7" id="KW-0472">Membrane</keyword>
<evidence type="ECO:0000256" key="1">
    <source>
        <dbReference type="ARBA" id="ARBA00022448"/>
    </source>
</evidence>
<evidence type="ECO:0000256" key="3">
    <source>
        <dbReference type="ARBA" id="ARBA00022892"/>
    </source>
</evidence>
<dbReference type="Gene3D" id="3.30.450.70">
    <property type="match status" value="1"/>
</dbReference>
<dbReference type="GO" id="GO:0006888">
    <property type="term" value="P:endoplasmic reticulum to Golgi vesicle-mediated transport"/>
    <property type="evidence" value="ECO:0007669"/>
    <property type="project" value="UniProtKB-UniRule"/>
</dbReference>
<evidence type="ECO:0000256" key="5">
    <source>
        <dbReference type="ARBA" id="ARBA00038167"/>
    </source>
</evidence>
<name>A0A7J6YGP9_TRYCR</name>
<evidence type="ECO:0000313" key="8">
    <source>
        <dbReference type="EMBL" id="KAF5225653.1"/>
    </source>
</evidence>
<dbReference type="VEuPathDB" id="TriTrypDB:BCY84_14000"/>
<dbReference type="GO" id="GO:0030008">
    <property type="term" value="C:TRAPP complex"/>
    <property type="evidence" value="ECO:0007669"/>
    <property type="project" value="UniProtKB-UniRule"/>
</dbReference>
<dbReference type="InterPro" id="IPR007233">
    <property type="entry name" value="TRAPPC"/>
</dbReference>
<keyword evidence="4 6" id="KW-0333">Golgi apparatus</keyword>
<comment type="subunit">
    <text evidence="6">Part of the multisubunit transport protein particle (TRAPP) complex.</text>
</comment>
<feature type="transmembrane region" description="Helical" evidence="7">
    <location>
        <begin position="20"/>
        <end position="41"/>
    </location>
</feature>
<comment type="similarity">
    <text evidence="5">Belongs to the TRAPP small subunits family. BET5 subfamily.</text>
</comment>
<dbReference type="GO" id="GO:0005783">
    <property type="term" value="C:endoplasmic reticulum"/>
    <property type="evidence" value="ECO:0007669"/>
    <property type="project" value="UniProtKB-SubCell"/>
</dbReference>
<evidence type="ECO:0000256" key="4">
    <source>
        <dbReference type="ARBA" id="ARBA00023034"/>
    </source>
</evidence>
<dbReference type="InterPro" id="IPR011012">
    <property type="entry name" value="Longin-like_dom_sf"/>
</dbReference>
<dbReference type="EMBL" id="JABDHM010000006">
    <property type="protein sequence ID" value="KAF5225653.1"/>
    <property type="molecule type" value="Genomic_DNA"/>
</dbReference>